<sequence>MKKIFLAAAIAVFGFTQAQEGFKLGAHIGAPTTGNSDFTLGLDAAYRWNLAKGFDLGVATGYSHYIAKSYRYDGDTYKGDDFGFIPVAVSGKYSFSGAPIAVGLDLGYAISTADNVDGGLYAVPKFMYNMPVGELYVGYQSISSRYGRGYYDDRPYRGNETVGSVIVGFNFNLK</sequence>
<dbReference type="Proteomes" id="UP001204439">
    <property type="component" value="Unassembled WGS sequence"/>
</dbReference>
<evidence type="ECO:0000313" key="2">
    <source>
        <dbReference type="EMBL" id="MDW8548399.1"/>
    </source>
</evidence>
<feature type="chain" id="PRO_5045804429" description="Porin family protein" evidence="1">
    <location>
        <begin position="19"/>
        <end position="174"/>
    </location>
</feature>
<keyword evidence="3" id="KW-1185">Reference proteome</keyword>
<evidence type="ECO:0000313" key="3">
    <source>
        <dbReference type="Proteomes" id="UP001204439"/>
    </source>
</evidence>
<evidence type="ECO:0000256" key="1">
    <source>
        <dbReference type="SAM" id="SignalP"/>
    </source>
</evidence>
<name>A0ABU4JFD9_9FLAO</name>
<keyword evidence="1" id="KW-0732">Signal</keyword>
<evidence type="ECO:0008006" key="4">
    <source>
        <dbReference type="Google" id="ProtNLM"/>
    </source>
</evidence>
<dbReference type="RefSeq" id="WP_063968653.1">
    <property type="nucleotide sequence ID" value="NZ_JAMXLT020000008.1"/>
</dbReference>
<feature type="signal peptide" evidence="1">
    <location>
        <begin position="1"/>
        <end position="18"/>
    </location>
</feature>
<accession>A0ABU4JFD9</accession>
<comment type="caution">
    <text evidence="2">The sequence shown here is derived from an EMBL/GenBank/DDBJ whole genome shotgun (WGS) entry which is preliminary data.</text>
</comment>
<gene>
    <name evidence="2" type="ORF">NG800_005730</name>
</gene>
<protein>
    <recommendedName>
        <fullName evidence="4">Porin family protein</fullName>
    </recommendedName>
</protein>
<reference evidence="2 3" key="1">
    <citation type="submission" date="2023-11" db="EMBL/GenBank/DDBJ databases">
        <title>First isolation, identification, and characterization of non-pathogenic Epilithonimonas ginsengisoli isolated from diseased farmed rainbow trout (Oncorhynchus mykiss) in Chile.</title>
        <authorList>
            <person name="Miranda C.D."/>
            <person name="Irgang R."/>
            <person name="Concha C."/>
            <person name="Rojas R."/>
            <person name="Avendano R."/>
        </authorList>
    </citation>
    <scope>NUCLEOTIDE SEQUENCE [LARGE SCALE GENOMIC DNA]</scope>
    <source>
        <strain evidence="2 3">FP99</strain>
    </source>
</reference>
<proteinExistence type="predicted"/>
<organism evidence="2 3">
    <name type="scientific">Epilithonimonas ginsengisoli</name>
    <dbReference type="NCBI Taxonomy" id="1245592"/>
    <lineage>
        <taxon>Bacteria</taxon>
        <taxon>Pseudomonadati</taxon>
        <taxon>Bacteroidota</taxon>
        <taxon>Flavobacteriia</taxon>
        <taxon>Flavobacteriales</taxon>
        <taxon>Weeksellaceae</taxon>
        <taxon>Chryseobacterium group</taxon>
        <taxon>Epilithonimonas</taxon>
    </lineage>
</organism>
<dbReference type="EMBL" id="JAMXLT020000008">
    <property type="protein sequence ID" value="MDW8548399.1"/>
    <property type="molecule type" value="Genomic_DNA"/>
</dbReference>